<name>U1HPK4_ENDPU</name>
<dbReference type="GeneID" id="19241028"/>
<dbReference type="PANTHER" id="PTHR37542">
    <property type="entry name" value="HELO DOMAIN-CONTAINING PROTEIN-RELATED"/>
    <property type="match status" value="1"/>
</dbReference>
<dbReference type="InterPro" id="IPR000719">
    <property type="entry name" value="Prot_kinase_dom"/>
</dbReference>
<evidence type="ECO:0000259" key="1">
    <source>
        <dbReference type="PROSITE" id="PS50011"/>
    </source>
</evidence>
<dbReference type="RefSeq" id="XP_007801996.1">
    <property type="nucleotide sequence ID" value="XM_007803805.1"/>
</dbReference>
<accession>U1HPK4</accession>
<organism evidence="2 3">
    <name type="scientific">Endocarpon pusillum (strain Z07020 / HMAS-L-300199)</name>
    <name type="common">Lichen-forming fungus</name>
    <dbReference type="NCBI Taxonomy" id="1263415"/>
    <lineage>
        <taxon>Eukaryota</taxon>
        <taxon>Fungi</taxon>
        <taxon>Dikarya</taxon>
        <taxon>Ascomycota</taxon>
        <taxon>Pezizomycotina</taxon>
        <taxon>Eurotiomycetes</taxon>
        <taxon>Chaetothyriomycetidae</taxon>
        <taxon>Verrucariales</taxon>
        <taxon>Verrucariaceae</taxon>
        <taxon>Endocarpon</taxon>
    </lineage>
</organism>
<gene>
    <name evidence="2" type="ORF">EPUS_06081</name>
</gene>
<dbReference type="SUPFAM" id="SSF56112">
    <property type="entry name" value="Protein kinase-like (PK-like)"/>
    <property type="match status" value="1"/>
</dbReference>
<dbReference type="PROSITE" id="PS50011">
    <property type="entry name" value="PROTEIN_KINASE_DOM"/>
    <property type="match status" value="1"/>
</dbReference>
<reference evidence="3" key="1">
    <citation type="journal article" date="2014" name="BMC Genomics">
        <title>Genome characteristics reveal the impact of lichenization on lichen-forming fungus Endocarpon pusillum Hedwig (Verrucariales, Ascomycota).</title>
        <authorList>
            <person name="Wang Y.-Y."/>
            <person name="Liu B."/>
            <person name="Zhang X.-Y."/>
            <person name="Zhou Q.-M."/>
            <person name="Zhang T."/>
            <person name="Li H."/>
            <person name="Yu Y.-F."/>
            <person name="Zhang X.-L."/>
            <person name="Hao X.-Y."/>
            <person name="Wang M."/>
            <person name="Wang L."/>
            <person name="Wei J.-C."/>
        </authorList>
    </citation>
    <scope>NUCLEOTIDE SEQUENCE [LARGE SCALE GENOMIC DNA]</scope>
    <source>
        <strain evidence="3">Z07020 / HMAS-L-300199</strain>
    </source>
</reference>
<dbReference type="PANTHER" id="PTHR37542:SF3">
    <property type="entry name" value="PRION-INHIBITION AND PROPAGATION HELO DOMAIN-CONTAINING PROTEIN"/>
    <property type="match status" value="1"/>
</dbReference>
<evidence type="ECO:0000313" key="2">
    <source>
        <dbReference type="EMBL" id="ERF72325.1"/>
    </source>
</evidence>
<dbReference type="HOGENOM" id="CLU_1255987_0_0_1"/>
<dbReference type="AlphaFoldDB" id="U1HPK4"/>
<dbReference type="GO" id="GO:0004672">
    <property type="term" value="F:protein kinase activity"/>
    <property type="evidence" value="ECO:0007669"/>
    <property type="project" value="InterPro"/>
</dbReference>
<dbReference type="GO" id="GO:0005524">
    <property type="term" value="F:ATP binding"/>
    <property type="evidence" value="ECO:0007669"/>
    <property type="project" value="InterPro"/>
</dbReference>
<feature type="domain" description="Protein kinase" evidence="1">
    <location>
        <begin position="1"/>
        <end position="220"/>
    </location>
</feature>
<keyword evidence="3" id="KW-1185">Reference proteome</keyword>
<proteinExistence type="predicted"/>
<dbReference type="Gene3D" id="1.10.510.10">
    <property type="entry name" value="Transferase(Phosphotransferase) domain 1"/>
    <property type="match status" value="1"/>
</dbReference>
<dbReference type="InterPro" id="IPR011009">
    <property type="entry name" value="Kinase-like_dom_sf"/>
</dbReference>
<dbReference type="Proteomes" id="UP000019373">
    <property type="component" value="Unassembled WGS sequence"/>
</dbReference>
<dbReference type="OrthoDB" id="1911848at2759"/>
<dbReference type="EMBL" id="KE721110">
    <property type="protein sequence ID" value="ERF72325.1"/>
    <property type="molecule type" value="Genomic_DNA"/>
</dbReference>
<sequence length="220" mass="25208">MEDDYSIVSGENSYADRTRQHWINRIDTTSASRRGVMTMDEVRIEVSRLFAVLKQADSLSTHILTAEHLSVTDDDNKRFLIASKLPDDTRSQQLLSEMLMESPRHPLDHRIRIAQDFITAVAYVHAMGWVHKAIRPAKILMLHAHDDVPFPQGLAHAFLVGFEFSRRGSARSTGTGHWGWKEDIYRHPDRQNRDGVDLEIYYTPMHDIYSVGVLLLELGT</sequence>
<protein>
    <recommendedName>
        <fullName evidence="1">Protein kinase domain-containing protein</fullName>
    </recommendedName>
</protein>
<evidence type="ECO:0000313" key="3">
    <source>
        <dbReference type="Proteomes" id="UP000019373"/>
    </source>
</evidence>